<keyword evidence="5" id="KW-0443">Lipid metabolism</keyword>
<dbReference type="SUPFAM" id="SSF56024">
    <property type="entry name" value="Phospholipase D/nuclease"/>
    <property type="match status" value="2"/>
</dbReference>
<gene>
    <name evidence="8" type="ORF">A1O1_02823</name>
</gene>
<feature type="compositionally biased region" description="Polar residues" evidence="6">
    <location>
        <begin position="50"/>
        <end position="73"/>
    </location>
</feature>
<feature type="compositionally biased region" description="Polar residues" evidence="6">
    <location>
        <begin position="624"/>
        <end position="649"/>
    </location>
</feature>
<dbReference type="GeneID" id="19157721"/>
<keyword evidence="3" id="KW-0378">Hydrolase</keyword>
<proteinExistence type="predicted"/>
<organism evidence="8 9">
    <name type="scientific">Capronia coronata CBS 617.96</name>
    <dbReference type="NCBI Taxonomy" id="1182541"/>
    <lineage>
        <taxon>Eukaryota</taxon>
        <taxon>Fungi</taxon>
        <taxon>Dikarya</taxon>
        <taxon>Ascomycota</taxon>
        <taxon>Pezizomycotina</taxon>
        <taxon>Eurotiomycetes</taxon>
        <taxon>Chaetothyriomycetidae</taxon>
        <taxon>Chaetothyriales</taxon>
        <taxon>Herpotrichiellaceae</taxon>
        <taxon>Capronia</taxon>
    </lineage>
</organism>
<sequence length="1292" mass="142769">MSYQRPSDEDALAYGDDYSQSRGSRQEGTERSVLGDTFRMFKSGYDKYKTPSSQNYGYSSSGTSQQCYGQPTPATGYPQPGQAAYPGGPPMQQPEGKPDLGAKLLGTLHNTIHSIGSDIANLLGPDGKPARYSNQPSGQQPEGPSTYSGYANAPTSSEQAHGQYRFDSFASEKPGNDVKWYVDGCAYFWAVSQALEGARESIWILDWWLSPEVYLRRPPSQNEQWRLDRTLQRAAQRGVKVNIIVYKEVTQALSAYLSPIMINYLHSLVPQAAGTFTSFLVALGLRATTTSLNYAEKENPLILPPLALSSAHTKHELEKLSPNISVFRHPDHLPDAQTAQSSLISSLQNLKLDAAGVSKLGADALKGVYGLDEDVILYWAHHEKLCLIDGKIAFMGGLDLCFGRWDTNQHAIVDAHPLNISDIVFPGQDYNNARVMDFSNVADPFQNKLDRTKSSRMGWSDIALSLQGSCVQDLRHHFIDRWNFIFEEKYNVRKDARYSRIIDDYPHSTSGPARRPQAHPQSPEKIQPSAPGGAFPPPPGSRPYAPPAWHSTSRPHTPGSEPYQNQLSTTPGNQPASYGAASSPSIQHTYPQPAGPQTSYVQGMGPAVHGDQGQSLAATGGYPQISSPTPQGAYNQPTGIGGQSPNPYFQQAFPPPPPGPPSQPSPGLGYDHTGYSPQIKPEPTYAPFQQGASELSSQQTPNHAYEYHSYQQQTSPAVSGQPYQPQIHQQSGTEENRGLDDYGYGDESERGFDSERGLRGKVDRYRTEGKRIGQELSSVGSLVSSGMEGRMHHIQGKYLGATDSYGRPYSQARGAMTCQLLRSCTQWSNGTPLEHSIQNAYIDVIRNSQHFVYIENQFFITATGDKQKPVKNLVGQAIVERIMRAAKAGERYKVIVVIPAVPAFAGDLRDEGSLGTRAIMEFQYFSINRGGHSIMEEIAQAGYNPMDYIRFYNLRNYDRINCGGAMAQAEQQSGVKYEEARKEHDNVMGAGYGSSGERTGVTQMSRVSQYQQYQSAAQNTSAAPGSRWDSVAECYMLGGQDIRTVPWDGTPEAELDAFVSEELYIHSKCMIADDRVVICGSANLNDRSLLGSHDSEIAILINDPTPVQTYVAGQPYQVSRFAASLRRYLTRKHLGLVRPQDMRRPDPNYEPVGVPNVYDWGSPEDNIVSDPLSDAFQSLWNSRARTNTDIFRKAFRAVPDDHVTTWAEYKECYEYFYHADAKDAGKDGTKVPPRVEYGHVVREDFPGGVQELKELLSHVEGTLVEMPLCFLQNEDIAKEGLTLNALTEELYT</sequence>
<feature type="compositionally biased region" description="Polar residues" evidence="6">
    <location>
        <begin position="709"/>
        <end position="733"/>
    </location>
</feature>
<evidence type="ECO:0000256" key="2">
    <source>
        <dbReference type="ARBA" id="ARBA00022737"/>
    </source>
</evidence>
<dbReference type="Pfam" id="PF13091">
    <property type="entry name" value="PLDc_2"/>
    <property type="match status" value="1"/>
</dbReference>
<evidence type="ECO:0000256" key="6">
    <source>
        <dbReference type="SAM" id="MobiDB-lite"/>
    </source>
</evidence>
<evidence type="ECO:0000256" key="4">
    <source>
        <dbReference type="ARBA" id="ARBA00022963"/>
    </source>
</evidence>
<keyword evidence="4" id="KW-0442">Lipid degradation</keyword>
<dbReference type="PANTHER" id="PTHR18896">
    <property type="entry name" value="PHOSPHOLIPASE D"/>
    <property type="match status" value="1"/>
</dbReference>
<feature type="compositionally biased region" description="Polar residues" evidence="6">
    <location>
        <begin position="690"/>
        <end position="702"/>
    </location>
</feature>
<dbReference type="InterPro" id="IPR025202">
    <property type="entry name" value="PLD-like_dom"/>
</dbReference>
<dbReference type="GO" id="GO:0004630">
    <property type="term" value="F:phospholipase D activity"/>
    <property type="evidence" value="ECO:0007669"/>
    <property type="project" value="UniProtKB-EC"/>
</dbReference>
<dbReference type="Gene3D" id="3.30.870.10">
    <property type="entry name" value="Endonuclease Chain A"/>
    <property type="match status" value="3"/>
</dbReference>
<evidence type="ECO:0000256" key="1">
    <source>
        <dbReference type="ARBA" id="ARBA00012027"/>
    </source>
</evidence>
<name>W9YPH1_9EURO</name>
<dbReference type="RefSeq" id="XP_007721922.1">
    <property type="nucleotide sequence ID" value="XM_007723732.1"/>
</dbReference>
<dbReference type="OrthoDB" id="14911at2759"/>
<reference evidence="8 9" key="1">
    <citation type="submission" date="2013-03" db="EMBL/GenBank/DDBJ databases">
        <title>The Genome Sequence of Capronia coronata CBS 617.96.</title>
        <authorList>
            <consortium name="The Broad Institute Genomics Platform"/>
            <person name="Cuomo C."/>
            <person name="de Hoog S."/>
            <person name="Gorbushina A."/>
            <person name="Walker B."/>
            <person name="Young S.K."/>
            <person name="Zeng Q."/>
            <person name="Gargeya S."/>
            <person name="Fitzgerald M."/>
            <person name="Haas B."/>
            <person name="Abouelleil A."/>
            <person name="Allen A.W."/>
            <person name="Alvarado L."/>
            <person name="Arachchi H.M."/>
            <person name="Berlin A.M."/>
            <person name="Chapman S.B."/>
            <person name="Gainer-Dewar J."/>
            <person name="Goldberg J."/>
            <person name="Griggs A."/>
            <person name="Gujja S."/>
            <person name="Hansen M."/>
            <person name="Howarth C."/>
            <person name="Imamovic A."/>
            <person name="Ireland A."/>
            <person name="Larimer J."/>
            <person name="McCowan C."/>
            <person name="Murphy C."/>
            <person name="Pearson M."/>
            <person name="Poon T.W."/>
            <person name="Priest M."/>
            <person name="Roberts A."/>
            <person name="Saif S."/>
            <person name="Shea T."/>
            <person name="Sisk P."/>
            <person name="Sykes S."/>
            <person name="Wortman J."/>
            <person name="Nusbaum C."/>
            <person name="Birren B."/>
        </authorList>
    </citation>
    <scope>NUCLEOTIDE SEQUENCE [LARGE SCALE GENOMIC DNA]</scope>
    <source>
        <strain evidence="8 9">CBS 617.96</strain>
    </source>
</reference>
<feature type="compositionally biased region" description="Pro residues" evidence="6">
    <location>
        <begin position="534"/>
        <end position="546"/>
    </location>
</feature>
<dbReference type="GO" id="GO:0009395">
    <property type="term" value="P:phospholipid catabolic process"/>
    <property type="evidence" value="ECO:0007669"/>
    <property type="project" value="TreeGrafter"/>
</dbReference>
<dbReference type="HOGENOM" id="CLU_000690_2_2_1"/>
<dbReference type="EMBL" id="AMWN01000002">
    <property type="protein sequence ID" value="EXJ94428.1"/>
    <property type="molecule type" value="Genomic_DNA"/>
</dbReference>
<feature type="domain" description="PLD phosphodiesterase" evidence="7">
    <location>
        <begin position="377"/>
        <end position="404"/>
    </location>
</feature>
<evidence type="ECO:0000313" key="8">
    <source>
        <dbReference type="EMBL" id="EXJ94428.1"/>
    </source>
</evidence>
<accession>W9YPH1</accession>
<keyword evidence="9" id="KW-1185">Reference proteome</keyword>
<feature type="compositionally biased region" description="Pro residues" evidence="6">
    <location>
        <begin position="653"/>
        <end position="664"/>
    </location>
</feature>
<dbReference type="SMART" id="SM00155">
    <property type="entry name" value="PLDc"/>
    <property type="match status" value="2"/>
</dbReference>
<evidence type="ECO:0000259" key="7">
    <source>
        <dbReference type="PROSITE" id="PS50035"/>
    </source>
</evidence>
<feature type="domain" description="PLD phosphodiesterase" evidence="7">
    <location>
        <begin position="1061"/>
        <end position="1088"/>
    </location>
</feature>
<evidence type="ECO:0000256" key="3">
    <source>
        <dbReference type="ARBA" id="ARBA00022801"/>
    </source>
</evidence>
<dbReference type="STRING" id="1182541.W9YPH1"/>
<dbReference type="InterPro" id="IPR015679">
    <property type="entry name" value="PLipase_D_fam"/>
</dbReference>
<feature type="region of interest" description="Disordered" evidence="6">
    <location>
        <begin position="1"/>
        <end position="102"/>
    </location>
</feature>
<evidence type="ECO:0000313" key="9">
    <source>
        <dbReference type="Proteomes" id="UP000019484"/>
    </source>
</evidence>
<dbReference type="InterPro" id="IPR001736">
    <property type="entry name" value="PLipase_D/transphosphatidylase"/>
</dbReference>
<comment type="caution">
    <text evidence="8">The sequence shown here is derived from an EMBL/GenBank/DDBJ whole genome shotgun (WGS) entry which is preliminary data.</text>
</comment>
<dbReference type="EC" id="3.1.4.4" evidence="1"/>
<dbReference type="CDD" id="cd09141">
    <property type="entry name" value="PLDc_vPLD1_2_yPLD_like_2"/>
    <property type="match status" value="1"/>
</dbReference>
<feature type="compositionally biased region" description="Polar residues" evidence="6">
    <location>
        <begin position="132"/>
        <end position="156"/>
    </location>
</feature>
<dbReference type="Proteomes" id="UP000019484">
    <property type="component" value="Unassembled WGS sequence"/>
</dbReference>
<dbReference type="PANTHER" id="PTHR18896:SF186">
    <property type="entry name" value="PHOSPHOLIPASE D"/>
    <property type="match status" value="1"/>
</dbReference>
<evidence type="ECO:0000256" key="5">
    <source>
        <dbReference type="ARBA" id="ARBA00023098"/>
    </source>
</evidence>
<dbReference type="eggNOG" id="KOG1329">
    <property type="taxonomic scope" value="Eukaryota"/>
</dbReference>
<feature type="region of interest" description="Disordered" evidence="6">
    <location>
        <begin position="503"/>
        <end position="754"/>
    </location>
</feature>
<feature type="compositionally biased region" description="Low complexity" evidence="6">
    <location>
        <begin position="76"/>
        <end position="86"/>
    </location>
</feature>
<feature type="region of interest" description="Disordered" evidence="6">
    <location>
        <begin position="119"/>
        <end position="156"/>
    </location>
</feature>
<dbReference type="PROSITE" id="PS50035">
    <property type="entry name" value="PLD"/>
    <property type="match status" value="2"/>
</dbReference>
<keyword evidence="2" id="KW-0677">Repeat</keyword>
<protein>
    <recommendedName>
        <fullName evidence="1">phospholipase D</fullName>
        <ecNumber evidence="1">3.1.4.4</ecNumber>
    </recommendedName>
</protein>
<feature type="compositionally biased region" description="Polar residues" evidence="6">
    <location>
        <begin position="562"/>
        <end position="601"/>
    </location>
</feature>